<reference evidence="2 3" key="1">
    <citation type="journal article" date="2023" name="bioRxiv">
        <title>High-quality genome assemblies of four members of thePodospora anserinaspecies complex.</title>
        <authorList>
            <person name="Ament-Velasquez S.L."/>
            <person name="Vogan A.A."/>
            <person name="Wallerman O."/>
            <person name="Hartmann F."/>
            <person name="Gautier V."/>
            <person name="Silar P."/>
            <person name="Giraud T."/>
            <person name="Johannesson H."/>
        </authorList>
    </citation>
    <scope>NUCLEOTIDE SEQUENCE [LARGE SCALE GENOMIC DNA]</scope>
    <source>
        <strain evidence="2 3">CBS 411.78</strain>
    </source>
</reference>
<feature type="compositionally biased region" description="Polar residues" evidence="1">
    <location>
        <begin position="1"/>
        <end position="18"/>
    </location>
</feature>
<dbReference type="Proteomes" id="UP001326199">
    <property type="component" value="Unassembled WGS sequence"/>
</dbReference>
<dbReference type="RefSeq" id="XP_062761593.1">
    <property type="nucleotide sequence ID" value="XM_062906442.1"/>
</dbReference>
<evidence type="ECO:0000313" key="2">
    <source>
        <dbReference type="EMBL" id="KAK4661627.1"/>
    </source>
</evidence>
<name>A0ABR0H163_9PEZI</name>
<proteinExistence type="predicted"/>
<dbReference type="EMBL" id="JAFFHB010000009">
    <property type="protein sequence ID" value="KAK4661627.1"/>
    <property type="molecule type" value="Genomic_DNA"/>
</dbReference>
<comment type="caution">
    <text evidence="2">The sequence shown here is derived from an EMBL/GenBank/DDBJ whole genome shotgun (WGS) entry which is preliminary data.</text>
</comment>
<evidence type="ECO:0000313" key="3">
    <source>
        <dbReference type="Proteomes" id="UP001326199"/>
    </source>
</evidence>
<keyword evidence="3" id="KW-1185">Reference proteome</keyword>
<sequence>MPTQLSLEMSCTTSSQAMRRSGLQDTCRRHPIKVRSPIDNIAATADRSKNQSMHIFEGLMHSRPDVAVAHSRGISCPVNELSNDVDKKMHFCSSM</sequence>
<dbReference type="GeneID" id="87926693"/>
<accession>A0ABR0H163</accession>
<organism evidence="2 3">
    <name type="scientific">Podospora pseudopauciseta</name>
    <dbReference type="NCBI Taxonomy" id="2093780"/>
    <lineage>
        <taxon>Eukaryota</taxon>
        <taxon>Fungi</taxon>
        <taxon>Dikarya</taxon>
        <taxon>Ascomycota</taxon>
        <taxon>Pezizomycotina</taxon>
        <taxon>Sordariomycetes</taxon>
        <taxon>Sordariomycetidae</taxon>
        <taxon>Sordariales</taxon>
        <taxon>Podosporaceae</taxon>
        <taxon>Podospora</taxon>
    </lineage>
</organism>
<feature type="region of interest" description="Disordered" evidence="1">
    <location>
        <begin position="1"/>
        <end position="25"/>
    </location>
</feature>
<evidence type="ECO:0000256" key="1">
    <source>
        <dbReference type="SAM" id="MobiDB-lite"/>
    </source>
</evidence>
<gene>
    <name evidence="2" type="ORF">QC763_0104970</name>
</gene>
<protein>
    <submittedName>
        <fullName evidence="2">Uncharacterized protein</fullName>
    </submittedName>
</protein>